<dbReference type="EMBL" id="QGKM01000076">
    <property type="protein sequence ID" value="PWQ92803.1"/>
    <property type="molecule type" value="Genomic_DNA"/>
</dbReference>
<dbReference type="Proteomes" id="UP000245539">
    <property type="component" value="Unassembled WGS sequence"/>
</dbReference>
<organism evidence="1 2">
    <name type="scientific">Leucothrix pacifica</name>
    <dbReference type="NCBI Taxonomy" id="1247513"/>
    <lineage>
        <taxon>Bacteria</taxon>
        <taxon>Pseudomonadati</taxon>
        <taxon>Pseudomonadota</taxon>
        <taxon>Gammaproteobacteria</taxon>
        <taxon>Thiotrichales</taxon>
        <taxon>Thiotrichaceae</taxon>
        <taxon>Leucothrix</taxon>
    </lineage>
</organism>
<dbReference type="InterPro" id="IPR006439">
    <property type="entry name" value="HAD-SF_hydro_IA"/>
</dbReference>
<keyword evidence="2" id="KW-1185">Reference proteome</keyword>
<dbReference type="SFLD" id="SFLDG01129">
    <property type="entry name" value="C1.5:_HAD__Beta-PGM__Phosphata"/>
    <property type="match status" value="1"/>
</dbReference>
<comment type="caution">
    <text evidence="1">The sequence shown here is derived from an EMBL/GenBank/DDBJ whole genome shotgun (WGS) entry which is preliminary data.</text>
</comment>
<dbReference type="AlphaFoldDB" id="A0A317C5Z3"/>
<dbReference type="InterPro" id="IPR023198">
    <property type="entry name" value="PGP-like_dom2"/>
</dbReference>
<dbReference type="InterPro" id="IPR041492">
    <property type="entry name" value="HAD_2"/>
</dbReference>
<dbReference type="RefSeq" id="WP_109839353.1">
    <property type="nucleotide sequence ID" value="NZ_QGKM01000076.1"/>
</dbReference>
<dbReference type="GO" id="GO:0016787">
    <property type="term" value="F:hydrolase activity"/>
    <property type="evidence" value="ECO:0007669"/>
    <property type="project" value="UniProtKB-KW"/>
</dbReference>
<dbReference type="PANTHER" id="PTHR18901">
    <property type="entry name" value="2-DEOXYGLUCOSE-6-PHOSPHATE PHOSPHATASE 2"/>
    <property type="match status" value="1"/>
</dbReference>
<dbReference type="SFLD" id="SFLDG01135">
    <property type="entry name" value="C1.5.6:_HAD__Beta-PGM__Phospha"/>
    <property type="match status" value="1"/>
</dbReference>
<dbReference type="CDD" id="cd07505">
    <property type="entry name" value="HAD_BPGM-like"/>
    <property type="match status" value="1"/>
</dbReference>
<sequence>MTYNAILWDMDGTLIDSEPAHEQAFHDAIESLGVSIPHGTHDSLLGSSFVEVHQKVVEVTGLPLTLDEWRDVKWKHYQQSASGITPLKNSQKILETFADKGIPMALVSNSTRDEVTLNLDVTQLANFFDVTVSRNDVTNGKPAPDGYLAAAKALSVDPSDCLVIEDSVTGAKAGLAAGITTVFHPETEELVEHCPDGAILVKPNEDLSAWLNQTFAD</sequence>
<dbReference type="PANTHER" id="PTHR18901:SF38">
    <property type="entry name" value="PSEUDOURIDINE-5'-PHOSPHATASE"/>
    <property type="match status" value="1"/>
</dbReference>
<dbReference type="NCBIfam" id="TIGR01509">
    <property type="entry name" value="HAD-SF-IA-v3"/>
    <property type="match status" value="1"/>
</dbReference>
<dbReference type="SFLD" id="SFLDS00003">
    <property type="entry name" value="Haloacid_Dehalogenase"/>
    <property type="match status" value="1"/>
</dbReference>
<dbReference type="Gene3D" id="1.10.150.240">
    <property type="entry name" value="Putative phosphatase, domain 2"/>
    <property type="match status" value="1"/>
</dbReference>
<dbReference type="PRINTS" id="PR00413">
    <property type="entry name" value="HADHALOGNASE"/>
</dbReference>
<proteinExistence type="predicted"/>
<reference evidence="1 2" key="1">
    <citation type="submission" date="2018-05" db="EMBL/GenBank/DDBJ databases">
        <title>Leucothrix arctica sp. nov., isolated from Arctic seawater.</title>
        <authorList>
            <person name="Choi A."/>
            <person name="Baek K."/>
        </authorList>
    </citation>
    <scope>NUCLEOTIDE SEQUENCE [LARGE SCALE GENOMIC DNA]</scope>
    <source>
        <strain evidence="1 2">JCM 18388</strain>
    </source>
</reference>
<dbReference type="Gene3D" id="3.40.50.1000">
    <property type="entry name" value="HAD superfamily/HAD-like"/>
    <property type="match status" value="1"/>
</dbReference>
<keyword evidence="1" id="KW-0378">Hydrolase</keyword>
<accession>A0A317C5Z3</accession>
<dbReference type="InterPro" id="IPR023214">
    <property type="entry name" value="HAD_sf"/>
</dbReference>
<name>A0A317C5Z3_9GAMM</name>
<evidence type="ECO:0000313" key="2">
    <source>
        <dbReference type="Proteomes" id="UP000245539"/>
    </source>
</evidence>
<evidence type="ECO:0000313" key="1">
    <source>
        <dbReference type="EMBL" id="PWQ92803.1"/>
    </source>
</evidence>
<dbReference type="OrthoDB" id="9800058at2"/>
<protein>
    <submittedName>
        <fullName evidence="1">HAD family hydrolase</fullName>
    </submittedName>
</protein>
<dbReference type="SUPFAM" id="SSF56784">
    <property type="entry name" value="HAD-like"/>
    <property type="match status" value="1"/>
</dbReference>
<dbReference type="Pfam" id="PF13419">
    <property type="entry name" value="HAD_2"/>
    <property type="match status" value="1"/>
</dbReference>
<gene>
    <name evidence="1" type="ORF">DKW60_19535</name>
</gene>
<dbReference type="InterPro" id="IPR036412">
    <property type="entry name" value="HAD-like_sf"/>
</dbReference>